<evidence type="ECO:0000259" key="1">
    <source>
        <dbReference type="Pfam" id="PF13635"/>
    </source>
</evidence>
<protein>
    <submittedName>
        <fullName evidence="2">AAA+ superfamily ATPase</fullName>
    </submittedName>
</protein>
<dbReference type="EMBL" id="JAFBBU010000001">
    <property type="protein sequence ID" value="MBM7471721.1"/>
    <property type="molecule type" value="Genomic_DNA"/>
</dbReference>
<dbReference type="Pfam" id="PF13635">
    <property type="entry name" value="DUF4143"/>
    <property type="match status" value="1"/>
</dbReference>
<keyword evidence="3" id="KW-1185">Reference proteome</keyword>
<dbReference type="InterPro" id="IPR025420">
    <property type="entry name" value="DUF4143"/>
</dbReference>
<accession>A0ABS2L5H1</accession>
<evidence type="ECO:0000313" key="2">
    <source>
        <dbReference type="EMBL" id="MBM7471721.1"/>
    </source>
</evidence>
<proteinExistence type="predicted"/>
<dbReference type="Proteomes" id="UP000776164">
    <property type="component" value="Unassembled WGS sequence"/>
</dbReference>
<organism evidence="2 3">
    <name type="scientific">Subtercola frigoramans</name>
    <dbReference type="NCBI Taxonomy" id="120298"/>
    <lineage>
        <taxon>Bacteria</taxon>
        <taxon>Bacillati</taxon>
        <taxon>Actinomycetota</taxon>
        <taxon>Actinomycetes</taxon>
        <taxon>Micrococcales</taxon>
        <taxon>Microbacteriaceae</taxon>
        <taxon>Subtercola</taxon>
    </lineage>
</organism>
<sequence length="184" mass="19875">MKARIATQANIPPSTISGYFDLVEALFLVETLPPWTPNLTKREVGRAKAFISDSALALRLGRLSESQLSSVVGGDQLGGLIEAFAVSELIKQSGWSDEEFELFHYRDRNGLEVDAIIEFAHGTIFGIEVKASKTFKSDHFAGLQALAAKAGSRFIGGVVLNTADQGCQYAPGLYGLPISALWEL</sequence>
<name>A0ABS2L5H1_9MICO</name>
<evidence type="ECO:0000313" key="3">
    <source>
        <dbReference type="Proteomes" id="UP000776164"/>
    </source>
</evidence>
<comment type="caution">
    <text evidence="2">The sequence shown here is derived from an EMBL/GenBank/DDBJ whole genome shotgun (WGS) entry which is preliminary data.</text>
</comment>
<dbReference type="PANTHER" id="PTHR43566:SF2">
    <property type="entry name" value="DUF4143 DOMAIN-CONTAINING PROTEIN"/>
    <property type="match status" value="1"/>
</dbReference>
<gene>
    <name evidence="2" type="ORF">JOE66_001355</name>
</gene>
<reference evidence="2 3" key="1">
    <citation type="submission" date="2021-01" db="EMBL/GenBank/DDBJ databases">
        <title>Sequencing the genomes of 1000 actinobacteria strains.</title>
        <authorList>
            <person name="Klenk H.-P."/>
        </authorList>
    </citation>
    <scope>NUCLEOTIDE SEQUENCE [LARGE SCALE GENOMIC DNA]</scope>
    <source>
        <strain evidence="2 3">DSM 13057</strain>
    </source>
</reference>
<dbReference type="PANTHER" id="PTHR43566">
    <property type="entry name" value="CONSERVED PROTEIN"/>
    <property type="match status" value="1"/>
</dbReference>
<feature type="domain" description="DUF4143" evidence="1">
    <location>
        <begin position="3"/>
        <end position="132"/>
    </location>
</feature>